<dbReference type="InterPro" id="IPR013830">
    <property type="entry name" value="SGNH_hydro"/>
</dbReference>
<evidence type="ECO:0000313" key="3">
    <source>
        <dbReference type="Proteomes" id="UP000226192"/>
    </source>
</evidence>
<sequence length="267" mass="29345">MASSYPQVVLLGDSLLQRSVDLDQGFSFQAALQSHCIRRLDVVNRGFSGWNTSNVVKYLDTIIPKPTESTPKMRYIIILLGANDAVVSSSWTKQHVPIDEYKKNLTQIVTHANIRAHSPKILLVTPPPIDEIKLTKLDRDAGLAECIRVFETSAAYSEKAREVARENAGVVLIDFWQALMNKAISLAPDEYQEGGPWLGSLANGKAGGLDSLLPDGLHLSGEAYRVLWEKIRRHIGSDDAAQDSSGYLYPDWRELCNLGAAPGSSSL</sequence>
<dbReference type="Gene3D" id="3.40.50.1110">
    <property type="entry name" value="SGNH hydrolase"/>
    <property type="match status" value="1"/>
</dbReference>
<dbReference type="PANTHER" id="PTHR14209">
    <property type="entry name" value="ISOAMYL ACETATE-HYDROLYZING ESTERASE 1"/>
    <property type="match status" value="1"/>
</dbReference>
<dbReference type="AlphaFoldDB" id="A0A2C5Y2A9"/>
<accession>A0A2C5Y2A9</accession>
<keyword evidence="3" id="KW-1185">Reference proteome</keyword>
<dbReference type="OrthoDB" id="671439at2759"/>
<evidence type="ECO:0000313" key="2">
    <source>
        <dbReference type="EMBL" id="PHH61104.1"/>
    </source>
</evidence>
<dbReference type="Pfam" id="PF13472">
    <property type="entry name" value="Lipase_GDSL_2"/>
    <property type="match status" value="1"/>
</dbReference>
<organism evidence="2 3">
    <name type="scientific">Ophiocordyceps australis</name>
    <dbReference type="NCBI Taxonomy" id="1399860"/>
    <lineage>
        <taxon>Eukaryota</taxon>
        <taxon>Fungi</taxon>
        <taxon>Dikarya</taxon>
        <taxon>Ascomycota</taxon>
        <taxon>Pezizomycotina</taxon>
        <taxon>Sordariomycetes</taxon>
        <taxon>Hypocreomycetidae</taxon>
        <taxon>Hypocreales</taxon>
        <taxon>Ophiocordycipitaceae</taxon>
        <taxon>Ophiocordyceps</taxon>
    </lineage>
</organism>
<evidence type="ECO:0000259" key="1">
    <source>
        <dbReference type="Pfam" id="PF13472"/>
    </source>
</evidence>
<proteinExistence type="predicted"/>
<feature type="domain" description="SGNH hydrolase-type esterase" evidence="1">
    <location>
        <begin position="10"/>
        <end position="226"/>
    </location>
</feature>
<comment type="caution">
    <text evidence="2">The sequence shown here is derived from an EMBL/GenBank/DDBJ whole genome shotgun (WGS) entry which is preliminary data.</text>
</comment>
<dbReference type="InterPro" id="IPR045136">
    <property type="entry name" value="Iah1-like"/>
</dbReference>
<reference evidence="2 3" key="1">
    <citation type="submission" date="2017-06" db="EMBL/GenBank/DDBJ databases">
        <title>Ant-infecting Ophiocordyceps genomes reveal a high diversity of potential behavioral manipulation genes and a possible major role for enterotoxins.</title>
        <authorList>
            <person name="De Bekker C."/>
            <person name="Evans H.C."/>
            <person name="Brachmann A."/>
            <person name="Hughes D.P."/>
        </authorList>
    </citation>
    <scope>NUCLEOTIDE SEQUENCE [LARGE SCALE GENOMIC DNA]</scope>
    <source>
        <strain evidence="2 3">Map64</strain>
    </source>
</reference>
<dbReference type="PANTHER" id="PTHR14209:SF19">
    <property type="entry name" value="ISOAMYL ACETATE-HYDROLYZING ESTERASE 1 HOMOLOG"/>
    <property type="match status" value="1"/>
</dbReference>
<dbReference type="SUPFAM" id="SSF52266">
    <property type="entry name" value="SGNH hydrolase"/>
    <property type="match status" value="1"/>
</dbReference>
<gene>
    <name evidence="2" type="ORF">CDD81_766</name>
</gene>
<dbReference type="STRING" id="1399860.A0A2C5Y2A9"/>
<dbReference type="Proteomes" id="UP000226192">
    <property type="component" value="Unassembled WGS sequence"/>
</dbReference>
<protein>
    <recommendedName>
        <fullName evidence="1">SGNH hydrolase-type esterase domain-containing protein</fullName>
    </recommendedName>
</protein>
<dbReference type="InterPro" id="IPR036514">
    <property type="entry name" value="SGNH_hydro_sf"/>
</dbReference>
<name>A0A2C5Y2A9_9HYPO</name>
<dbReference type="EMBL" id="NJET01000116">
    <property type="protein sequence ID" value="PHH61104.1"/>
    <property type="molecule type" value="Genomic_DNA"/>
</dbReference>
<dbReference type="CDD" id="cd01838">
    <property type="entry name" value="Isoamyl_acetate_hydrolase_like"/>
    <property type="match status" value="1"/>
</dbReference>